<sequence length="51" mass="5678">MKGKVRSERGAIRVTSKAKQANSIAPYILALLECQLLVFDDISLRHKVVLP</sequence>
<keyword evidence="2" id="KW-1185">Reference proteome</keyword>
<proteinExistence type="predicted"/>
<gene>
    <name evidence="1" type="ORF">CEV33_4761</name>
</gene>
<accession>A0A256G380</accession>
<evidence type="ECO:0000313" key="1">
    <source>
        <dbReference type="EMBL" id="OYR21476.1"/>
    </source>
</evidence>
<evidence type="ECO:0000313" key="2">
    <source>
        <dbReference type="Proteomes" id="UP000216478"/>
    </source>
</evidence>
<dbReference type="EMBL" id="NNRL01000085">
    <property type="protein sequence ID" value="OYR21476.1"/>
    <property type="molecule type" value="Genomic_DNA"/>
</dbReference>
<comment type="caution">
    <text evidence="1">The sequence shown here is derived from an EMBL/GenBank/DDBJ whole genome shotgun (WGS) entry which is preliminary data.</text>
</comment>
<name>A0A256G380_9HYPH</name>
<protein>
    <submittedName>
        <fullName evidence="1">Uncharacterized protein</fullName>
    </submittedName>
</protein>
<reference evidence="1 2" key="1">
    <citation type="submission" date="2017-07" db="EMBL/GenBank/DDBJ databases">
        <title>Phylogenetic study on the rhizospheric bacterium Ochrobactrum sp. A44.</title>
        <authorList>
            <person name="Krzyzanowska D.M."/>
            <person name="Ossowicki A."/>
            <person name="Rajewska M."/>
            <person name="Maciag T."/>
            <person name="Kaczynski Z."/>
            <person name="Czerwicka M."/>
            <person name="Jafra S."/>
        </authorList>
    </citation>
    <scope>NUCLEOTIDE SEQUENCE [LARGE SCALE GENOMIC DNA]</scope>
    <source>
        <strain evidence="1 2">OgA9a</strain>
    </source>
</reference>
<dbReference type="AlphaFoldDB" id="A0A256G380"/>
<dbReference type="Proteomes" id="UP000216478">
    <property type="component" value="Unassembled WGS sequence"/>
</dbReference>
<organism evidence="1 2">
    <name type="scientific">Brucella grignonensis</name>
    <dbReference type="NCBI Taxonomy" id="94627"/>
    <lineage>
        <taxon>Bacteria</taxon>
        <taxon>Pseudomonadati</taxon>
        <taxon>Pseudomonadota</taxon>
        <taxon>Alphaproteobacteria</taxon>
        <taxon>Hyphomicrobiales</taxon>
        <taxon>Brucellaceae</taxon>
        <taxon>Brucella/Ochrobactrum group</taxon>
        <taxon>Brucella</taxon>
    </lineage>
</organism>